<evidence type="ECO:0000313" key="4">
    <source>
        <dbReference type="Proteomes" id="UP000789342"/>
    </source>
</evidence>
<dbReference type="SUPFAM" id="SSF56112">
    <property type="entry name" value="Protein kinase-like (PK-like)"/>
    <property type="match status" value="1"/>
</dbReference>
<protein>
    <submittedName>
        <fullName evidence="3">15327_t:CDS:1</fullName>
    </submittedName>
</protein>
<dbReference type="PROSITE" id="PS50011">
    <property type="entry name" value="PROTEIN_KINASE_DOM"/>
    <property type="match status" value="1"/>
</dbReference>
<dbReference type="Proteomes" id="UP000789342">
    <property type="component" value="Unassembled WGS sequence"/>
</dbReference>
<evidence type="ECO:0000259" key="2">
    <source>
        <dbReference type="PROSITE" id="PS50011"/>
    </source>
</evidence>
<dbReference type="Pfam" id="PF07714">
    <property type="entry name" value="PK_Tyr_Ser-Thr"/>
    <property type="match status" value="1"/>
</dbReference>
<dbReference type="OrthoDB" id="2402366at2759"/>
<comment type="caution">
    <text evidence="3">The sequence shown here is derived from an EMBL/GenBank/DDBJ whole genome shotgun (WGS) entry which is preliminary data.</text>
</comment>
<dbReference type="InterPro" id="IPR011009">
    <property type="entry name" value="Kinase-like_dom_sf"/>
</dbReference>
<sequence length="93" mass="10530">MSNWLGEAISQRQINYYEYSSFKNVQEVGKGAFGSVSSAWWESRGIKVALKTLINDCGDSDPKNEKFLKELLLLTKVNYHPNINQFLGLTEGL</sequence>
<organism evidence="3 4">
    <name type="scientific">Acaulospora morrowiae</name>
    <dbReference type="NCBI Taxonomy" id="94023"/>
    <lineage>
        <taxon>Eukaryota</taxon>
        <taxon>Fungi</taxon>
        <taxon>Fungi incertae sedis</taxon>
        <taxon>Mucoromycota</taxon>
        <taxon>Glomeromycotina</taxon>
        <taxon>Glomeromycetes</taxon>
        <taxon>Diversisporales</taxon>
        <taxon>Acaulosporaceae</taxon>
        <taxon>Acaulospora</taxon>
    </lineage>
</organism>
<evidence type="ECO:0000313" key="3">
    <source>
        <dbReference type="EMBL" id="CAG8489111.1"/>
    </source>
</evidence>
<keyword evidence="1" id="KW-0067">ATP-binding</keyword>
<name>A0A9N8WP94_9GLOM</name>
<dbReference type="AlphaFoldDB" id="A0A9N8WP94"/>
<dbReference type="InterPro" id="IPR000719">
    <property type="entry name" value="Prot_kinase_dom"/>
</dbReference>
<dbReference type="PROSITE" id="PS00107">
    <property type="entry name" value="PROTEIN_KINASE_ATP"/>
    <property type="match status" value="1"/>
</dbReference>
<feature type="binding site" evidence="1">
    <location>
        <position position="51"/>
    </location>
    <ligand>
        <name>ATP</name>
        <dbReference type="ChEBI" id="CHEBI:30616"/>
    </ligand>
</feature>
<dbReference type="InterPro" id="IPR017441">
    <property type="entry name" value="Protein_kinase_ATP_BS"/>
</dbReference>
<evidence type="ECO:0000256" key="1">
    <source>
        <dbReference type="PROSITE-ProRule" id="PRU10141"/>
    </source>
</evidence>
<keyword evidence="4" id="KW-1185">Reference proteome</keyword>
<accession>A0A9N8WP94</accession>
<dbReference type="GO" id="GO:0005524">
    <property type="term" value="F:ATP binding"/>
    <property type="evidence" value="ECO:0007669"/>
    <property type="project" value="UniProtKB-UniRule"/>
</dbReference>
<keyword evidence="1" id="KW-0547">Nucleotide-binding</keyword>
<reference evidence="3" key="1">
    <citation type="submission" date="2021-06" db="EMBL/GenBank/DDBJ databases">
        <authorList>
            <person name="Kallberg Y."/>
            <person name="Tangrot J."/>
            <person name="Rosling A."/>
        </authorList>
    </citation>
    <scope>NUCLEOTIDE SEQUENCE</scope>
    <source>
        <strain evidence="3">CL551</strain>
    </source>
</reference>
<gene>
    <name evidence="3" type="ORF">AMORRO_LOCUS2689</name>
</gene>
<dbReference type="GO" id="GO:0004672">
    <property type="term" value="F:protein kinase activity"/>
    <property type="evidence" value="ECO:0007669"/>
    <property type="project" value="InterPro"/>
</dbReference>
<dbReference type="EMBL" id="CAJVPV010001183">
    <property type="protein sequence ID" value="CAG8489111.1"/>
    <property type="molecule type" value="Genomic_DNA"/>
</dbReference>
<proteinExistence type="predicted"/>
<dbReference type="Gene3D" id="1.10.510.10">
    <property type="entry name" value="Transferase(Phosphotransferase) domain 1"/>
    <property type="match status" value="1"/>
</dbReference>
<feature type="domain" description="Protein kinase" evidence="2">
    <location>
        <begin position="22"/>
        <end position="93"/>
    </location>
</feature>
<dbReference type="InterPro" id="IPR001245">
    <property type="entry name" value="Ser-Thr/Tyr_kinase_cat_dom"/>
</dbReference>